<dbReference type="Pfam" id="PF08238">
    <property type="entry name" value="Sel1"/>
    <property type="match status" value="4"/>
</dbReference>
<dbReference type="SUPFAM" id="SSF81901">
    <property type="entry name" value="HCP-like"/>
    <property type="match status" value="1"/>
</dbReference>
<dbReference type="KEGG" id="aten:116291307"/>
<dbReference type="InParanoid" id="A0A6P8HHB1"/>
<evidence type="ECO:0000313" key="2">
    <source>
        <dbReference type="Proteomes" id="UP000515163"/>
    </source>
</evidence>
<keyword evidence="2" id="KW-1185">Reference proteome</keyword>
<reference evidence="3" key="1">
    <citation type="submission" date="2025-08" db="UniProtKB">
        <authorList>
            <consortium name="RefSeq"/>
        </authorList>
    </citation>
    <scope>IDENTIFICATION</scope>
    <source>
        <tissue evidence="3">Tentacle</tissue>
    </source>
</reference>
<protein>
    <submittedName>
        <fullName evidence="3">Uncharacterized protein LOC116291307</fullName>
    </submittedName>
</protein>
<evidence type="ECO:0000313" key="3">
    <source>
        <dbReference type="RefSeq" id="XP_031554333.1"/>
    </source>
</evidence>
<dbReference type="PANTHER" id="PTHR11102:SF160">
    <property type="entry name" value="ERAD-ASSOCIATED E3 UBIQUITIN-PROTEIN LIGASE COMPONENT HRD3"/>
    <property type="match status" value="1"/>
</dbReference>
<dbReference type="Gene3D" id="1.25.40.10">
    <property type="entry name" value="Tetratricopeptide repeat domain"/>
    <property type="match status" value="3"/>
</dbReference>
<dbReference type="InterPro" id="IPR050767">
    <property type="entry name" value="Sel1_AlgK"/>
</dbReference>
<proteinExistence type="inferred from homology"/>
<dbReference type="Proteomes" id="UP000515163">
    <property type="component" value="Unplaced"/>
</dbReference>
<dbReference type="RefSeq" id="XP_031554333.1">
    <property type="nucleotide sequence ID" value="XM_031698473.1"/>
</dbReference>
<dbReference type="SUPFAM" id="SSF48452">
    <property type="entry name" value="TPR-like"/>
    <property type="match status" value="1"/>
</dbReference>
<dbReference type="PANTHER" id="PTHR11102">
    <property type="entry name" value="SEL-1-LIKE PROTEIN"/>
    <property type="match status" value="1"/>
</dbReference>
<sequence>MSKPIKNTCSFKALRAQQKKMGVSSLGFPSLKDEILSNYKSVTNLKHKAKHEKDWEAQLCLSKAYEYGVPELNIEQDLDSAIACLESSIRNGNDIDNEKCQLGTLYDTRGTIPDQRRAFELYLESARAGIVQAELSVAEVYRCGIEGVVHKDLEEAFKWYRRAADEELDDLDDQINLPAHILKGALKSFGIDFKIEALKTLYKYYMTDECPEGEPQPINKRGLTKDLGRAYLKGESGQPKDLDNAKRWLKKAAINGDQEAVEIMKKFDDKTIVDVLDEPDDLLRESNAKQYCELLKSTIEQSQQRHPYVKRYSKHIGVKCFENFPRSPTARRFKKASELLTKGLEKFEILVQNDENLGTTSTNRDFEEGIKLLAQGMLYENSVVVSCLQSTLPPDLTLLIQDSIFKMLETHPNFFEGLVVLFASYPLSRRFSAESCKMDLRRTMFLNNIIHLMKKAEPDMPPTQDPYSYDQNYSSWLHQLYYLLGSNYIIAECFEHGAEVFQKALDCCPKFAEAKLPLGSCLLKMSLKKQPVGKCGETNQEDEDNPDEVLLKRFAKPEYQRINRGDYRTWSVTQLREKAKQLFMEYLEEVPECDKKYPEGHYHLAFLCLIEENREEALKWKEKGEEAEEKVLPFLQPFESAFKECLSSLDLLPVSKKHSEKHNQKTRRDPCGTVTLLGVGRQHLATASMNERETKTCSKCKNNIQELKWCPCKKAFYCGRACQKED</sequence>
<organism evidence="2 3">
    <name type="scientific">Actinia tenebrosa</name>
    <name type="common">Australian red waratah sea anemone</name>
    <dbReference type="NCBI Taxonomy" id="6105"/>
    <lineage>
        <taxon>Eukaryota</taxon>
        <taxon>Metazoa</taxon>
        <taxon>Cnidaria</taxon>
        <taxon>Anthozoa</taxon>
        <taxon>Hexacorallia</taxon>
        <taxon>Actiniaria</taxon>
        <taxon>Actiniidae</taxon>
        <taxon>Actinia</taxon>
    </lineage>
</organism>
<dbReference type="SMART" id="SM00671">
    <property type="entry name" value="SEL1"/>
    <property type="match status" value="5"/>
</dbReference>
<evidence type="ECO:0000256" key="1">
    <source>
        <dbReference type="ARBA" id="ARBA00038101"/>
    </source>
</evidence>
<dbReference type="AlphaFoldDB" id="A0A6P8HHB1"/>
<gene>
    <name evidence="3" type="primary">LOC116291307</name>
</gene>
<dbReference type="InterPro" id="IPR006597">
    <property type="entry name" value="Sel1-like"/>
</dbReference>
<comment type="similarity">
    <text evidence="1">Belongs to the sel-1 family.</text>
</comment>
<dbReference type="InterPro" id="IPR011990">
    <property type="entry name" value="TPR-like_helical_dom_sf"/>
</dbReference>
<dbReference type="GeneID" id="116291307"/>
<dbReference type="OrthoDB" id="5953540at2759"/>
<name>A0A6P8HHB1_ACTTE</name>
<accession>A0A6P8HHB1</accession>